<keyword evidence="9" id="KW-1185">Reference proteome</keyword>
<comment type="caution">
    <text evidence="8">The sequence shown here is derived from an EMBL/GenBank/DDBJ whole genome shotgun (WGS) entry which is preliminary data.</text>
</comment>
<dbReference type="InterPro" id="IPR023845">
    <property type="entry name" value="DUF3817_TM"/>
</dbReference>
<dbReference type="NCBIfam" id="TIGR03954">
    <property type="entry name" value="integ_memb_HG"/>
    <property type="match status" value="1"/>
</dbReference>
<evidence type="ECO:0000256" key="4">
    <source>
        <dbReference type="ARBA" id="ARBA00022989"/>
    </source>
</evidence>
<dbReference type="PANTHER" id="PTHR40077">
    <property type="entry name" value="MEMBRANE PROTEIN-RELATED"/>
    <property type="match status" value="1"/>
</dbReference>
<evidence type="ECO:0000313" key="8">
    <source>
        <dbReference type="EMBL" id="MBM7583848.1"/>
    </source>
</evidence>
<comment type="subcellular location">
    <subcellularLocation>
        <location evidence="1">Cell membrane</location>
        <topology evidence="1">Multi-pass membrane protein</topology>
    </subcellularLocation>
</comment>
<dbReference type="PANTHER" id="PTHR40077:SF1">
    <property type="entry name" value="MEMBRANE PROTEIN"/>
    <property type="match status" value="1"/>
</dbReference>
<feature type="transmembrane region" description="Helical" evidence="6">
    <location>
        <begin position="42"/>
        <end position="63"/>
    </location>
</feature>
<dbReference type="EMBL" id="JAFBDZ010000001">
    <property type="protein sequence ID" value="MBM7583848.1"/>
    <property type="molecule type" value="Genomic_DNA"/>
</dbReference>
<dbReference type="RefSeq" id="WP_205168074.1">
    <property type="nucleotide sequence ID" value="NZ_JAFBDZ010000001.1"/>
</dbReference>
<keyword evidence="2" id="KW-1003">Cell membrane</keyword>
<evidence type="ECO:0000256" key="2">
    <source>
        <dbReference type="ARBA" id="ARBA00022475"/>
    </source>
</evidence>
<keyword evidence="3 6" id="KW-0812">Transmembrane</keyword>
<protein>
    <submittedName>
        <fullName evidence="8">Integral membrane protein</fullName>
    </submittedName>
</protein>
<keyword evidence="4 6" id="KW-1133">Transmembrane helix</keyword>
<sequence length="98" mass="11221">MLNTTIGKFRLMGFIEGASLLLLLFIAMPLKYIFDVPEAVTLVGSLHGFFFILYLIFIAYTTFKIRWSFLWIFSSILVAFIPFGNIVLDSKLKKAKFA</sequence>
<feature type="domain" description="DUF3817" evidence="7">
    <location>
        <begin position="8"/>
        <end position="94"/>
    </location>
</feature>
<evidence type="ECO:0000256" key="6">
    <source>
        <dbReference type="SAM" id="Phobius"/>
    </source>
</evidence>
<reference evidence="8 9" key="1">
    <citation type="submission" date="2021-01" db="EMBL/GenBank/DDBJ databases">
        <title>Genomic Encyclopedia of Type Strains, Phase IV (KMG-IV): sequencing the most valuable type-strain genomes for metagenomic binning, comparative biology and taxonomic classification.</title>
        <authorList>
            <person name="Goeker M."/>
        </authorList>
    </citation>
    <scope>NUCLEOTIDE SEQUENCE [LARGE SCALE GENOMIC DNA]</scope>
    <source>
        <strain evidence="8 9">DSM 24834</strain>
    </source>
</reference>
<evidence type="ECO:0000256" key="5">
    <source>
        <dbReference type="ARBA" id="ARBA00023136"/>
    </source>
</evidence>
<dbReference type="Pfam" id="PF12823">
    <property type="entry name" value="DUF3817"/>
    <property type="match status" value="1"/>
</dbReference>
<feature type="transmembrane region" description="Helical" evidence="6">
    <location>
        <begin position="69"/>
        <end position="88"/>
    </location>
</feature>
<organism evidence="8 9">
    <name type="scientific">Rossellomorea pakistanensis</name>
    <dbReference type="NCBI Taxonomy" id="992288"/>
    <lineage>
        <taxon>Bacteria</taxon>
        <taxon>Bacillati</taxon>
        <taxon>Bacillota</taxon>
        <taxon>Bacilli</taxon>
        <taxon>Bacillales</taxon>
        <taxon>Bacillaceae</taxon>
        <taxon>Rossellomorea</taxon>
    </lineage>
</organism>
<evidence type="ECO:0000256" key="1">
    <source>
        <dbReference type="ARBA" id="ARBA00004651"/>
    </source>
</evidence>
<keyword evidence="5 6" id="KW-0472">Membrane</keyword>
<name>A0ABS2N7L4_9BACI</name>
<feature type="transmembrane region" description="Helical" evidence="6">
    <location>
        <begin position="12"/>
        <end position="30"/>
    </location>
</feature>
<dbReference type="Proteomes" id="UP001646157">
    <property type="component" value="Unassembled WGS sequence"/>
</dbReference>
<evidence type="ECO:0000256" key="3">
    <source>
        <dbReference type="ARBA" id="ARBA00022692"/>
    </source>
</evidence>
<evidence type="ECO:0000259" key="7">
    <source>
        <dbReference type="Pfam" id="PF12823"/>
    </source>
</evidence>
<proteinExistence type="predicted"/>
<evidence type="ECO:0000313" key="9">
    <source>
        <dbReference type="Proteomes" id="UP001646157"/>
    </source>
</evidence>
<gene>
    <name evidence="8" type="ORF">JOC86_000385</name>
</gene>
<accession>A0ABS2N7L4</accession>